<gene>
    <name evidence="2" type="ORF">G6F51_004319</name>
</gene>
<dbReference type="EMBL" id="JAANIT010000476">
    <property type="protein sequence ID" value="KAG1547351.1"/>
    <property type="molecule type" value="Genomic_DNA"/>
</dbReference>
<proteinExistence type="predicted"/>
<evidence type="ECO:0000313" key="2">
    <source>
        <dbReference type="EMBL" id="KAG1547351.1"/>
    </source>
</evidence>
<name>A0A9P6YGJ3_RHIOR</name>
<reference evidence="2" key="1">
    <citation type="journal article" date="2020" name="Microb. Genom.">
        <title>Genetic diversity of clinical and environmental Mucorales isolates obtained from an investigation of mucormycosis cases among solid organ transplant recipients.</title>
        <authorList>
            <person name="Nguyen M.H."/>
            <person name="Kaul D."/>
            <person name="Muto C."/>
            <person name="Cheng S.J."/>
            <person name="Richter R.A."/>
            <person name="Bruno V.M."/>
            <person name="Liu G."/>
            <person name="Beyhan S."/>
            <person name="Sundermann A.J."/>
            <person name="Mounaud S."/>
            <person name="Pasculle A.W."/>
            <person name="Nierman W.C."/>
            <person name="Driscoll E."/>
            <person name="Cumbie R."/>
            <person name="Clancy C.J."/>
            <person name="Dupont C.L."/>
        </authorList>
    </citation>
    <scope>NUCLEOTIDE SEQUENCE</scope>
    <source>
        <strain evidence="2">GL16</strain>
    </source>
</reference>
<sequence>MNIDSCNRNYRSMLEKCIEEGNSSRRKQARTRLASFNYLTPYRDSMAGNTVTDGSANKVPEKSITDKTFLNSESSNRSSDNNNIDSNISSSSRSSGFTELYQGLRSHFFGILDWADNSIRESLKSKLPLATYAEVDNFGHFEEYLYSTECEGLVAWLTQEEISVLDWSYASLRLMECSSNPLLSSMLERAAASYTSQPIFNHLLLSYMHLIKMKWTEVIQGSVGPTKIDGLVEAKENGELLLIFEFARGNVSALKSKFDGDVQKVYTNALHVLETRQQQKIFTAAYFVLKKFDYQFVRCRYVIIKCPTNTFEL</sequence>
<dbReference type="AlphaFoldDB" id="A0A9P6YGJ3"/>
<feature type="compositionally biased region" description="Low complexity" evidence="1">
    <location>
        <begin position="71"/>
        <end position="95"/>
    </location>
</feature>
<accession>A0A9P6YGJ3</accession>
<dbReference type="OrthoDB" id="2209233at2759"/>
<protein>
    <submittedName>
        <fullName evidence="2">Uncharacterized protein</fullName>
    </submittedName>
</protein>
<dbReference type="Proteomes" id="UP000717996">
    <property type="component" value="Unassembled WGS sequence"/>
</dbReference>
<feature type="region of interest" description="Disordered" evidence="1">
    <location>
        <begin position="47"/>
        <end position="95"/>
    </location>
</feature>
<evidence type="ECO:0000313" key="3">
    <source>
        <dbReference type="Proteomes" id="UP000717996"/>
    </source>
</evidence>
<comment type="caution">
    <text evidence="2">The sequence shown here is derived from an EMBL/GenBank/DDBJ whole genome shotgun (WGS) entry which is preliminary data.</text>
</comment>
<evidence type="ECO:0000256" key="1">
    <source>
        <dbReference type="SAM" id="MobiDB-lite"/>
    </source>
</evidence>
<organism evidence="2 3">
    <name type="scientific">Rhizopus oryzae</name>
    <name type="common">Mucormycosis agent</name>
    <name type="synonym">Rhizopus arrhizus var. delemar</name>
    <dbReference type="NCBI Taxonomy" id="64495"/>
    <lineage>
        <taxon>Eukaryota</taxon>
        <taxon>Fungi</taxon>
        <taxon>Fungi incertae sedis</taxon>
        <taxon>Mucoromycota</taxon>
        <taxon>Mucoromycotina</taxon>
        <taxon>Mucoromycetes</taxon>
        <taxon>Mucorales</taxon>
        <taxon>Mucorineae</taxon>
        <taxon>Rhizopodaceae</taxon>
        <taxon>Rhizopus</taxon>
    </lineage>
</organism>